<dbReference type="EMBL" id="JACHHP010000003">
    <property type="protein sequence ID" value="MBB5208569.1"/>
    <property type="molecule type" value="Genomic_DNA"/>
</dbReference>
<protein>
    <submittedName>
        <fullName evidence="2">Catechol 2,3-dioxygenase-like lactoylglutathione lyase family enzyme</fullName>
    </submittedName>
</protein>
<dbReference type="RefSeq" id="WP_183961091.1">
    <property type="nucleotide sequence ID" value="NZ_JACHHP010000003.1"/>
</dbReference>
<evidence type="ECO:0000313" key="2">
    <source>
        <dbReference type="EMBL" id="MBB5208569.1"/>
    </source>
</evidence>
<evidence type="ECO:0000259" key="1">
    <source>
        <dbReference type="PROSITE" id="PS51819"/>
    </source>
</evidence>
<keyword evidence="2" id="KW-0560">Oxidoreductase</keyword>
<keyword evidence="2" id="KW-0456">Lyase</keyword>
<dbReference type="SUPFAM" id="SSF54593">
    <property type="entry name" value="Glyoxalase/Bleomycin resistance protein/Dihydroxybiphenyl dioxygenase"/>
    <property type="match status" value="1"/>
</dbReference>
<dbReference type="AlphaFoldDB" id="A0A7W8G0P7"/>
<dbReference type="InterPro" id="IPR004360">
    <property type="entry name" value="Glyas_Fos-R_dOase_dom"/>
</dbReference>
<name>A0A7W8G0P7_9GAMM</name>
<dbReference type="GO" id="GO:0016829">
    <property type="term" value="F:lyase activity"/>
    <property type="evidence" value="ECO:0007669"/>
    <property type="project" value="UniProtKB-KW"/>
</dbReference>
<reference evidence="2 3" key="1">
    <citation type="submission" date="2020-08" db="EMBL/GenBank/DDBJ databases">
        <title>Genomic Encyclopedia of Type Strains, Phase IV (KMG-IV): sequencing the most valuable type-strain genomes for metagenomic binning, comparative biology and taxonomic classification.</title>
        <authorList>
            <person name="Goeker M."/>
        </authorList>
    </citation>
    <scope>NUCLEOTIDE SEQUENCE [LARGE SCALE GENOMIC DNA]</scope>
    <source>
        <strain evidence="2 3">DSM 24163</strain>
    </source>
</reference>
<dbReference type="InterPro" id="IPR029068">
    <property type="entry name" value="Glyas_Bleomycin-R_OHBP_Dase"/>
</dbReference>
<dbReference type="InterPro" id="IPR037523">
    <property type="entry name" value="VOC_core"/>
</dbReference>
<dbReference type="Proteomes" id="UP000521199">
    <property type="component" value="Unassembled WGS sequence"/>
</dbReference>
<dbReference type="Gene3D" id="3.10.180.10">
    <property type="entry name" value="2,3-Dihydroxybiphenyl 1,2-Dioxygenase, domain 1"/>
    <property type="match status" value="1"/>
</dbReference>
<accession>A0A7W8G0P7</accession>
<sequence>MKMTRIVPMLPVRSMPASVAFYCLLGFEVEQRNDGWRWAMLRFDACRIMLDESINVAPSLPRASVLYLYPDDIVAYHRMIRANGVQVPDLEESFYGMTEFRFDDPDGNRLWIGQATAPTE</sequence>
<evidence type="ECO:0000313" key="3">
    <source>
        <dbReference type="Proteomes" id="UP000521199"/>
    </source>
</evidence>
<dbReference type="Pfam" id="PF00903">
    <property type="entry name" value="Glyoxalase"/>
    <property type="match status" value="1"/>
</dbReference>
<dbReference type="GO" id="GO:0051213">
    <property type="term" value="F:dioxygenase activity"/>
    <property type="evidence" value="ECO:0007669"/>
    <property type="project" value="UniProtKB-KW"/>
</dbReference>
<proteinExistence type="predicted"/>
<comment type="caution">
    <text evidence="2">The sequence shown here is derived from an EMBL/GenBank/DDBJ whole genome shotgun (WGS) entry which is preliminary data.</text>
</comment>
<feature type="domain" description="VOC" evidence="1">
    <location>
        <begin position="2"/>
        <end position="115"/>
    </location>
</feature>
<organism evidence="2 3">
    <name type="scientific">Chiayiivirga flava</name>
    <dbReference type="NCBI Taxonomy" id="659595"/>
    <lineage>
        <taxon>Bacteria</taxon>
        <taxon>Pseudomonadati</taxon>
        <taxon>Pseudomonadota</taxon>
        <taxon>Gammaproteobacteria</taxon>
        <taxon>Lysobacterales</taxon>
        <taxon>Lysobacteraceae</taxon>
        <taxon>Chiayiivirga</taxon>
    </lineage>
</organism>
<gene>
    <name evidence="2" type="ORF">HNQ52_002111</name>
</gene>
<dbReference type="PROSITE" id="PS51819">
    <property type="entry name" value="VOC"/>
    <property type="match status" value="1"/>
</dbReference>
<keyword evidence="3" id="KW-1185">Reference proteome</keyword>
<keyword evidence="2" id="KW-0223">Dioxygenase</keyword>